<dbReference type="InterPro" id="IPR024438">
    <property type="entry name" value="Staygreen"/>
</dbReference>
<feature type="domain" description="Staygreen protein" evidence="1">
    <location>
        <begin position="4"/>
        <end position="147"/>
    </location>
</feature>
<dbReference type="EMBL" id="JARMAB010000002">
    <property type="protein sequence ID" value="MED1201703.1"/>
    <property type="molecule type" value="Genomic_DNA"/>
</dbReference>
<proteinExistence type="predicted"/>
<keyword evidence="3" id="KW-1185">Reference proteome</keyword>
<comment type="caution">
    <text evidence="2">The sequence shown here is derived from an EMBL/GenBank/DDBJ whole genome shotgun (WGS) entry which is preliminary data.</text>
</comment>
<sequence length="157" mass="17997">MMKMDSEDFTVAIIPPASAFYPLEGRRYTLCELISTGELTLAIGNQKSYFSTSPPSQLLLTAEWITNLGEYRLDCHVFIDEEEENKHLAKVRFMIFQRELTRLLTALINGDKEIYTYNPLLLDASIHIQYHSSHENLKQSAVVGTPRYYLKTNSTIS</sequence>
<dbReference type="RefSeq" id="WP_066263569.1">
    <property type="nucleotide sequence ID" value="NZ_JARMAB010000002.1"/>
</dbReference>
<name>A0ABU6MDF5_9BACI</name>
<reference evidence="2 3" key="1">
    <citation type="submission" date="2023-03" db="EMBL/GenBank/DDBJ databases">
        <title>Bacillus Genome Sequencing.</title>
        <authorList>
            <person name="Dunlap C."/>
        </authorList>
    </citation>
    <scope>NUCLEOTIDE SEQUENCE [LARGE SCALE GENOMIC DNA]</scope>
    <source>
        <strain evidence="2 3">B-23453</strain>
    </source>
</reference>
<accession>A0ABU6MDF5</accession>
<evidence type="ECO:0000313" key="2">
    <source>
        <dbReference type="EMBL" id="MED1201703.1"/>
    </source>
</evidence>
<evidence type="ECO:0000259" key="1">
    <source>
        <dbReference type="Pfam" id="PF12638"/>
    </source>
</evidence>
<evidence type="ECO:0000313" key="3">
    <source>
        <dbReference type="Proteomes" id="UP001341444"/>
    </source>
</evidence>
<dbReference type="Pfam" id="PF12638">
    <property type="entry name" value="Staygreen"/>
    <property type="match status" value="1"/>
</dbReference>
<protein>
    <submittedName>
        <fullName evidence="2">Staygreen family protein</fullName>
    </submittedName>
</protein>
<dbReference type="Proteomes" id="UP001341444">
    <property type="component" value="Unassembled WGS sequence"/>
</dbReference>
<gene>
    <name evidence="2" type="ORF">P4T90_01210</name>
</gene>
<organism evidence="2 3">
    <name type="scientific">Heyndrickxia acidicola</name>
    <dbReference type="NCBI Taxonomy" id="209389"/>
    <lineage>
        <taxon>Bacteria</taxon>
        <taxon>Bacillati</taxon>
        <taxon>Bacillota</taxon>
        <taxon>Bacilli</taxon>
        <taxon>Bacillales</taxon>
        <taxon>Bacillaceae</taxon>
        <taxon>Heyndrickxia</taxon>
    </lineage>
</organism>